<evidence type="ECO:0000256" key="9">
    <source>
        <dbReference type="ARBA" id="ARBA00022989"/>
    </source>
</evidence>
<dbReference type="GO" id="GO:0006811">
    <property type="term" value="P:monoatomic ion transport"/>
    <property type="evidence" value="ECO:0007669"/>
    <property type="project" value="UniProtKB-KW"/>
</dbReference>
<feature type="transmembrane region" description="Helical" evidence="13">
    <location>
        <begin position="318"/>
        <end position="340"/>
    </location>
</feature>
<keyword evidence="8 13" id="KW-0812">Transmembrane</keyword>
<comment type="subcellular location">
    <subcellularLocation>
        <location evidence="2">Cell membrane</location>
        <topology evidence="2">Multi-pass membrane protein</topology>
    </subcellularLocation>
</comment>
<dbReference type="InterPro" id="IPR048279">
    <property type="entry name" value="MdtK-like"/>
</dbReference>
<keyword evidence="11 13" id="KW-0472">Membrane</keyword>
<evidence type="ECO:0000256" key="3">
    <source>
        <dbReference type="ARBA" id="ARBA00010199"/>
    </source>
</evidence>
<evidence type="ECO:0000256" key="8">
    <source>
        <dbReference type="ARBA" id="ARBA00022692"/>
    </source>
</evidence>
<gene>
    <name evidence="14" type="ORF">H9942_11075</name>
</gene>
<feature type="transmembrane region" description="Helical" evidence="13">
    <location>
        <begin position="61"/>
        <end position="85"/>
    </location>
</feature>
<evidence type="ECO:0000256" key="1">
    <source>
        <dbReference type="ARBA" id="ARBA00003408"/>
    </source>
</evidence>
<feature type="transmembrane region" description="Helical" evidence="13">
    <location>
        <begin position="97"/>
        <end position="118"/>
    </location>
</feature>
<dbReference type="InterPro" id="IPR050222">
    <property type="entry name" value="MATE_MdtK"/>
</dbReference>
<evidence type="ECO:0000256" key="6">
    <source>
        <dbReference type="ARBA" id="ARBA00022449"/>
    </source>
</evidence>
<dbReference type="PANTHER" id="PTHR43298:SF2">
    <property type="entry name" value="FMN_FAD EXPORTER YEEO-RELATED"/>
    <property type="match status" value="1"/>
</dbReference>
<evidence type="ECO:0000313" key="15">
    <source>
        <dbReference type="Proteomes" id="UP000824214"/>
    </source>
</evidence>
<dbReference type="AlphaFoldDB" id="A0A9D2LZY1"/>
<dbReference type="Proteomes" id="UP000824214">
    <property type="component" value="Unassembled WGS sequence"/>
</dbReference>
<evidence type="ECO:0000256" key="2">
    <source>
        <dbReference type="ARBA" id="ARBA00004651"/>
    </source>
</evidence>
<dbReference type="Pfam" id="PF01554">
    <property type="entry name" value="MatE"/>
    <property type="match status" value="2"/>
</dbReference>
<comment type="caution">
    <text evidence="14">The sequence shown here is derived from an EMBL/GenBank/DDBJ whole genome shotgun (WGS) entry which is preliminary data.</text>
</comment>
<evidence type="ECO:0000256" key="10">
    <source>
        <dbReference type="ARBA" id="ARBA00023065"/>
    </source>
</evidence>
<keyword evidence="5" id="KW-0813">Transport</keyword>
<reference evidence="14" key="2">
    <citation type="submission" date="2021-04" db="EMBL/GenBank/DDBJ databases">
        <authorList>
            <person name="Gilroy R."/>
        </authorList>
    </citation>
    <scope>NUCLEOTIDE SEQUENCE</scope>
    <source>
        <strain evidence="14">ChiBcolR8-3208</strain>
    </source>
</reference>
<evidence type="ECO:0000256" key="13">
    <source>
        <dbReference type="SAM" id="Phobius"/>
    </source>
</evidence>
<feature type="transmembrane region" description="Helical" evidence="13">
    <location>
        <begin position="198"/>
        <end position="218"/>
    </location>
</feature>
<protein>
    <recommendedName>
        <fullName evidence="4">Probable multidrug resistance protein NorM</fullName>
    </recommendedName>
    <alternativeName>
        <fullName evidence="12">Multidrug-efflux transporter</fullName>
    </alternativeName>
</protein>
<reference evidence="14" key="1">
    <citation type="journal article" date="2021" name="PeerJ">
        <title>Extensive microbial diversity within the chicken gut microbiome revealed by metagenomics and culture.</title>
        <authorList>
            <person name="Gilroy R."/>
            <person name="Ravi A."/>
            <person name="Getino M."/>
            <person name="Pursley I."/>
            <person name="Horton D.L."/>
            <person name="Alikhan N.F."/>
            <person name="Baker D."/>
            <person name="Gharbi K."/>
            <person name="Hall N."/>
            <person name="Watson M."/>
            <person name="Adriaenssens E.M."/>
            <person name="Foster-Nyarko E."/>
            <person name="Jarju S."/>
            <person name="Secka A."/>
            <person name="Antonio M."/>
            <person name="Oren A."/>
            <person name="Chaudhuri R.R."/>
            <person name="La Ragione R."/>
            <person name="Hildebrand F."/>
            <person name="Pallen M.J."/>
        </authorList>
    </citation>
    <scope>NUCLEOTIDE SEQUENCE</scope>
    <source>
        <strain evidence="14">ChiBcolR8-3208</strain>
    </source>
</reference>
<feature type="transmembrane region" description="Helical" evidence="13">
    <location>
        <begin position="138"/>
        <end position="163"/>
    </location>
</feature>
<evidence type="ECO:0000313" key="14">
    <source>
        <dbReference type="EMBL" id="HJB38587.1"/>
    </source>
</evidence>
<evidence type="ECO:0000256" key="4">
    <source>
        <dbReference type="ARBA" id="ARBA00020268"/>
    </source>
</evidence>
<evidence type="ECO:0000256" key="5">
    <source>
        <dbReference type="ARBA" id="ARBA00022448"/>
    </source>
</evidence>
<comment type="function">
    <text evidence="1">Multidrug efflux pump.</text>
</comment>
<organism evidence="14 15">
    <name type="scientific">Candidatus Acutalibacter ornithocaccae</name>
    <dbReference type="NCBI Taxonomy" id="2838416"/>
    <lineage>
        <taxon>Bacteria</taxon>
        <taxon>Bacillati</taxon>
        <taxon>Bacillota</taxon>
        <taxon>Clostridia</taxon>
        <taxon>Eubacteriales</taxon>
        <taxon>Acutalibacteraceae</taxon>
        <taxon>Acutalibacter</taxon>
    </lineage>
</organism>
<feature type="transmembrane region" description="Helical" evidence="13">
    <location>
        <begin position="20"/>
        <end position="49"/>
    </location>
</feature>
<keyword evidence="6" id="KW-0050">Antiport</keyword>
<feature type="transmembrane region" description="Helical" evidence="13">
    <location>
        <begin position="360"/>
        <end position="380"/>
    </location>
</feature>
<dbReference type="InterPro" id="IPR002528">
    <property type="entry name" value="MATE_fam"/>
</dbReference>
<evidence type="ECO:0000256" key="7">
    <source>
        <dbReference type="ARBA" id="ARBA00022475"/>
    </source>
</evidence>
<dbReference type="GO" id="GO:0015297">
    <property type="term" value="F:antiporter activity"/>
    <property type="evidence" value="ECO:0007669"/>
    <property type="project" value="UniProtKB-KW"/>
</dbReference>
<keyword evidence="9 13" id="KW-1133">Transmembrane helix</keyword>
<keyword evidence="7" id="KW-1003">Cell membrane</keyword>
<feature type="transmembrane region" description="Helical" evidence="13">
    <location>
        <begin position="170"/>
        <end position="192"/>
    </location>
</feature>
<dbReference type="NCBIfam" id="TIGR00797">
    <property type="entry name" value="matE"/>
    <property type="match status" value="1"/>
</dbReference>
<feature type="transmembrane region" description="Helical" evidence="13">
    <location>
        <begin position="392"/>
        <end position="410"/>
    </location>
</feature>
<evidence type="ECO:0000256" key="11">
    <source>
        <dbReference type="ARBA" id="ARBA00023136"/>
    </source>
</evidence>
<feature type="transmembrane region" description="Helical" evidence="13">
    <location>
        <begin position="416"/>
        <end position="441"/>
    </location>
</feature>
<accession>A0A9D2LZY1</accession>
<comment type="similarity">
    <text evidence="3">Belongs to the multi antimicrobial extrusion (MATE) (TC 2.A.66.1) family.</text>
</comment>
<name>A0A9D2LZY1_9FIRM</name>
<dbReference type="PANTHER" id="PTHR43298">
    <property type="entry name" value="MULTIDRUG RESISTANCE PROTEIN NORM-RELATED"/>
    <property type="match status" value="1"/>
</dbReference>
<dbReference type="GO" id="GO:0005886">
    <property type="term" value="C:plasma membrane"/>
    <property type="evidence" value="ECO:0007669"/>
    <property type="project" value="UniProtKB-SubCell"/>
</dbReference>
<dbReference type="PIRSF" id="PIRSF006603">
    <property type="entry name" value="DinF"/>
    <property type="match status" value="1"/>
</dbReference>
<proteinExistence type="inferred from homology"/>
<dbReference type="GO" id="GO:0042910">
    <property type="term" value="F:xenobiotic transmembrane transporter activity"/>
    <property type="evidence" value="ECO:0007669"/>
    <property type="project" value="InterPro"/>
</dbReference>
<sequence length="457" mass="49137">MRRGSFEIDMTNGPLVGKIIRFAIPLALSGILQLLFNAADIIVVGQFVGPQALAAVGSTSALINLIVNLFIGLSIGVNVLVARYYGGANHKDLRETVHTAVLVSVISGIILIFVGIGLSRPLLELMGTPADVIDQSVLYMRIYFVGMPVMMLYNFGSAILRAVGDTQRPLYFLLIAGVINVLLNLLFVIVFHMGVEGVAIPTVISQCVSATLVLLCLVKSDAVYRVNLKELHIYKEKLLQMIKIGVPAGIQSATFSISNVLIQSTINSFGSIAMAGSTAGGNIEGFVWTAMDAFTQSTLSFTGQNYGAKKFHRITKVVWYNLGLVTMVGLVLGIGAYLVGPWVLQVYSSDPEVIAYGLERMLLVCTPYALCGVMNVLVGAMRGLGSSLTPMVVSIFGVCVLRVVWIYTVFPLDPSFVMLFLSYPVTWAVTAAIEVVCFFVIRKKAIARAGGMAADAD</sequence>
<keyword evidence="10" id="KW-0406">Ion transport</keyword>
<dbReference type="EMBL" id="DWXZ01000234">
    <property type="protein sequence ID" value="HJB38587.1"/>
    <property type="molecule type" value="Genomic_DNA"/>
</dbReference>
<evidence type="ECO:0000256" key="12">
    <source>
        <dbReference type="ARBA" id="ARBA00031636"/>
    </source>
</evidence>
<dbReference type="CDD" id="cd13138">
    <property type="entry name" value="MATE_yoeA_like"/>
    <property type="match status" value="1"/>
</dbReference>